<dbReference type="PANTHER" id="PTHR43048">
    <property type="entry name" value="METHYLMALONYL-COA EPIMERASE"/>
    <property type="match status" value="1"/>
</dbReference>
<reference evidence="3 4" key="1">
    <citation type="submission" date="2019-08" db="EMBL/GenBank/DDBJ databases">
        <title>Complete genome sequence of Terriglobus albidus strain ORNL.</title>
        <authorList>
            <person name="Podar M."/>
        </authorList>
    </citation>
    <scope>NUCLEOTIDE SEQUENCE [LARGE SCALE GENOMIC DNA]</scope>
    <source>
        <strain evidence="3 4">ORNL</strain>
    </source>
</reference>
<dbReference type="PROSITE" id="PS51819">
    <property type="entry name" value="VOC"/>
    <property type="match status" value="1"/>
</dbReference>
<feature type="domain" description="VOC" evidence="2">
    <location>
        <begin position="15"/>
        <end position="127"/>
    </location>
</feature>
<dbReference type="KEGG" id="talb:FTW19_02520"/>
<organism evidence="3 4">
    <name type="scientific">Terriglobus albidus</name>
    <dbReference type="NCBI Taxonomy" id="1592106"/>
    <lineage>
        <taxon>Bacteria</taxon>
        <taxon>Pseudomonadati</taxon>
        <taxon>Acidobacteriota</taxon>
        <taxon>Terriglobia</taxon>
        <taxon>Terriglobales</taxon>
        <taxon>Acidobacteriaceae</taxon>
        <taxon>Terriglobus</taxon>
    </lineage>
</organism>
<accession>A0A5B9E9K0</accession>
<dbReference type="Gene3D" id="3.10.180.10">
    <property type="entry name" value="2,3-Dihydroxybiphenyl 1,2-Dioxygenase, domain 1"/>
    <property type="match status" value="1"/>
</dbReference>
<dbReference type="GO" id="GO:0046872">
    <property type="term" value="F:metal ion binding"/>
    <property type="evidence" value="ECO:0007669"/>
    <property type="project" value="UniProtKB-KW"/>
</dbReference>
<dbReference type="GO" id="GO:0046491">
    <property type="term" value="P:L-methylmalonyl-CoA metabolic process"/>
    <property type="evidence" value="ECO:0007669"/>
    <property type="project" value="TreeGrafter"/>
</dbReference>
<dbReference type="PROSITE" id="PS00934">
    <property type="entry name" value="GLYOXALASE_I_1"/>
    <property type="match status" value="1"/>
</dbReference>
<dbReference type="SUPFAM" id="SSF54593">
    <property type="entry name" value="Glyoxalase/Bleomycin resistance protein/Dihydroxybiphenyl dioxygenase"/>
    <property type="match status" value="1"/>
</dbReference>
<evidence type="ECO:0000259" key="2">
    <source>
        <dbReference type="PROSITE" id="PS51819"/>
    </source>
</evidence>
<dbReference type="InterPro" id="IPR051785">
    <property type="entry name" value="MMCE/EMCE_epimerase"/>
</dbReference>
<proteinExistence type="predicted"/>
<dbReference type="InterPro" id="IPR018146">
    <property type="entry name" value="Glyoxalase_1_CS"/>
</dbReference>
<evidence type="ECO:0000313" key="4">
    <source>
        <dbReference type="Proteomes" id="UP000321820"/>
    </source>
</evidence>
<protein>
    <submittedName>
        <fullName evidence="3">VOC family protein</fullName>
    </submittedName>
</protein>
<dbReference type="OrthoDB" id="9804944at2"/>
<keyword evidence="4" id="KW-1185">Reference proteome</keyword>
<name>A0A5B9E9K0_9BACT</name>
<dbReference type="EMBL" id="CP042806">
    <property type="protein sequence ID" value="QEE26977.1"/>
    <property type="molecule type" value="Genomic_DNA"/>
</dbReference>
<gene>
    <name evidence="3" type="ORF">FTW19_02520</name>
</gene>
<evidence type="ECO:0000256" key="1">
    <source>
        <dbReference type="ARBA" id="ARBA00022723"/>
    </source>
</evidence>
<dbReference type="Proteomes" id="UP000321820">
    <property type="component" value="Chromosome"/>
</dbReference>
<keyword evidence="1" id="KW-0479">Metal-binding</keyword>
<dbReference type="InterPro" id="IPR029068">
    <property type="entry name" value="Glyas_Bleomycin-R_OHBP_Dase"/>
</dbReference>
<evidence type="ECO:0000313" key="3">
    <source>
        <dbReference type="EMBL" id="QEE26977.1"/>
    </source>
</evidence>
<dbReference type="AlphaFoldDB" id="A0A5B9E9K0"/>
<dbReference type="Pfam" id="PF00903">
    <property type="entry name" value="Glyoxalase"/>
    <property type="match status" value="1"/>
</dbReference>
<dbReference type="InterPro" id="IPR037523">
    <property type="entry name" value="VOC_core"/>
</dbReference>
<dbReference type="CDD" id="cd06587">
    <property type="entry name" value="VOC"/>
    <property type="match status" value="1"/>
</dbReference>
<sequence length="131" mass="14161">MTVTAESSSQLHLNDIAQVALTVQDLPRALTFYRDVLGMQFLFEAGNMAFFQCGSVRLMIGASDKPAGGGTTVYFRVADIQAVAAFLKGQGIALVQEPHLVARMKSHDLWLAFVNDPDGNTLGVMSEVARD</sequence>
<dbReference type="InterPro" id="IPR004360">
    <property type="entry name" value="Glyas_Fos-R_dOase_dom"/>
</dbReference>
<dbReference type="PANTHER" id="PTHR43048:SF3">
    <property type="entry name" value="METHYLMALONYL-COA EPIMERASE, MITOCHONDRIAL"/>
    <property type="match status" value="1"/>
</dbReference>
<dbReference type="GO" id="GO:0004462">
    <property type="term" value="F:lactoylglutathione lyase activity"/>
    <property type="evidence" value="ECO:0007669"/>
    <property type="project" value="InterPro"/>
</dbReference>
<dbReference type="RefSeq" id="WP_147646173.1">
    <property type="nucleotide sequence ID" value="NZ_CP042806.1"/>
</dbReference>
<dbReference type="GO" id="GO:0004493">
    <property type="term" value="F:methylmalonyl-CoA epimerase activity"/>
    <property type="evidence" value="ECO:0007669"/>
    <property type="project" value="TreeGrafter"/>
</dbReference>